<keyword evidence="3" id="KW-0285">Flavoprotein</keyword>
<dbReference type="FunFam" id="3.40.50.620:FF:000135">
    <property type="entry name" value="Phosphoadenosine phosphosulfate reductase family protein"/>
    <property type="match status" value="1"/>
</dbReference>
<dbReference type="AlphaFoldDB" id="A0AAW2R466"/>
<dbReference type="SUPFAM" id="SSF53218">
    <property type="entry name" value="Molybdenum cofactor biosynthesis proteins"/>
    <property type="match status" value="1"/>
</dbReference>
<evidence type="ECO:0000256" key="7">
    <source>
        <dbReference type="ARBA" id="ARBA00022741"/>
    </source>
</evidence>
<keyword evidence="9" id="KW-0067">ATP-binding</keyword>
<dbReference type="Gene3D" id="3.40.50.620">
    <property type="entry name" value="HUPs"/>
    <property type="match status" value="1"/>
</dbReference>
<dbReference type="InterPro" id="IPR036425">
    <property type="entry name" value="MoaB/Mog-like_dom_sf"/>
</dbReference>
<evidence type="ECO:0000256" key="9">
    <source>
        <dbReference type="ARBA" id="ARBA00022840"/>
    </source>
</evidence>
<gene>
    <name evidence="14" type="ORF">Sradi_3418400</name>
</gene>
<dbReference type="InterPro" id="IPR014729">
    <property type="entry name" value="Rossmann-like_a/b/a_fold"/>
</dbReference>
<reference evidence="14" key="1">
    <citation type="submission" date="2020-06" db="EMBL/GenBank/DDBJ databases">
        <authorList>
            <person name="Li T."/>
            <person name="Hu X."/>
            <person name="Zhang T."/>
            <person name="Song X."/>
            <person name="Zhang H."/>
            <person name="Dai N."/>
            <person name="Sheng W."/>
            <person name="Hou X."/>
            <person name="Wei L."/>
        </authorList>
    </citation>
    <scope>NUCLEOTIDE SEQUENCE</scope>
    <source>
        <strain evidence="14">G02</strain>
        <tissue evidence="14">Leaf</tissue>
    </source>
</reference>
<evidence type="ECO:0000256" key="8">
    <source>
        <dbReference type="ARBA" id="ARBA00022827"/>
    </source>
</evidence>
<name>A0AAW2R466_SESRA</name>
<organism evidence="14">
    <name type="scientific">Sesamum radiatum</name>
    <name type="common">Black benniseed</name>
    <dbReference type="NCBI Taxonomy" id="300843"/>
    <lineage>
        <taxon>Eukaryota</taxon>
        <taxon>Viridiplantae</taxon>
        <taxon>Streptophyta</taxon>
        <taxon>Embryophyta</taxon>
        <taxon>Tracheophyta</taxon>
        <taxon>Spermatophyta</taxon>
        <taxon>Magnoliopsida</taxon>
        <taxon>eudicotyledons</taxon>
        <taxon>Gunneridae</taxon>
        <taxon>Pentapetalae</taxon>
        <taxon>asterids</taxon>
        <taxon>lamiids</taxon>
        <taxon>Lamiales</taxon>
        <taxon>Pedaliaceae</taxon>
        <taxon>Sesamum</taxon>
    </lineage>
</organism>
<evidence type="ECO:0000256" key="2">
    <source>
        <dbReference type="ARBA" id="ARBA00012393"/>
    </source>
</evidence>
<evidence type="ECO:0000256" key="11">
    <source>
        <dbReference type="ARBA" id="ARBA00031871"/>
    </source>
</evidence>
<comment type="pathway">
    <text evidence="1">Cofactor biosynthesis; FAD biosynthesis; FAD from FMN: step 1/1.</text>
</comment>
<evidence type="ECO:0000256" key="3">
    <source>
        <dbReference type="ARBA" id="ARBA00022630"/>
    </source>
</evidence>
<keyword evidence="8" id="KW-0274">FAD</keyword>
<evidence type="ECO:0000256" key="1">
    <source>
        <dbReference type="ARBA" id="ARBA00004726"/>
    </source>
</evidence>
<dbReference type="SUPFAM" id="SSF52402">
    <property type="entry name" value="Adenine nucleotide alpha hydrolases-like"/>
    <property type="match status" value="1"/>
</dbReference>
<accession>A0AAW2R466</accession>
<dbReference type="PANTHER" id="PTHR23293:SF9">
    <property type="entry name" value="FAD SYNTHASE"/>
    <property type="match status" value="1"/>
</dbReference>
<dbReference type="CDD" id="cd23948">
    <property type="entry name" value="FAD_synthase"/>
    <property type="match status" value="1"/>
</dbReference>
<dbReference type="InterPro" id="IPR002500">
    <property type="entry name" value="PAPS_reduct_dom"/>
</dbReference>
<feature type="domain" description="Phosphoadenosine phosphosulphate reductase" evidence="13">
    <location>
        <begin position="57"/>
        <end position="225"/>
    </location>
</feature>
<proteinExistence type="predicted"/>
<dbReference type="GO" id="GO:0005524">
    <property type="term" value="F:ATP binding"/>
    <property type="evidence" value="ECO:0007669"/>
    <property type="project" value="UniProtKB-KW"/>
</dbReference>
<comment type="catalytic activity">
    <reaction evidence="12">
        <text>FMN + ATP + H(+) = FAD + diphosphate</text>
        <dbReference type="Rhea" id="RHEA:17237"/>
        <dbReference type="ChEBI" id="CHEBI:15378"/>
        <dbReference type="ChEBI" id="CHEBI:30616"/>
        <dbReference type="ChEBI" id="CHEBI:33019"/>
        <dbReference type="ChEBI" id="CHEBI:57692"/>
        <dbReference type="ChEBI" id="CHEBI:58210"/>
        <dbReference type="EC" id="2.7.7.2"/>
    </reaction>
</comment>
<dbReference type="GO" id="GO:0006747">
    <property type="term" value="P:FAD biosynthetic process"/>
    <property type="evidence" value="ECO:0007669"/>
    <property type="project" value="TreeGrafter"/>
</dbReference>
<evidence type="ECO:0000256" key="12">
    <source>
        <dbReference type="ARBA" id="ARBA00049494"/>
    </source>
</evidence>
<evidence type="ECO:0000256" key="10">
    <source>
        <dbReference type="ARBA" id="ARBA00031145"/>
    </source>
</evidence>
<reference evidence="14" key="2">
    <citation type="journal article" date="2024" name="Plant">
        <title>Genomic evolution and insights into agronomic trait innovations of Sesamum species.</title>
        <authorList>
            <person name="Miao H."/>
            <person name="Wang L."/>
            <person name="Qu L."/>
            <person name="Liu H."/>
            <person name="Sun Y."/>
            <person name="Le M."/>
            <person name="Wang Q."/>
            <person name="Wei S."/>
            <person name="Zheng Y."/>
            <person name="Lin W."/>
            <person name="Duan Y."/>
            <person name="Cao H."/>
            <person name="Xiong S."/>
            <person name="Wang X."/>
            <person name="Wei L."/>
            <person name="Li C."/>
            <person name="Ma Q."/>
            <person name="Ju M."/>
            <person name="Zhao R."/>
            <person name="Li G."/>
            <person name="Mu C."/>
            <person name="Tian Q."/>
            <person name="Mei H."/>
            <person name="Zhang T."/>
            <person name="Gao T."/>
            <person name="Zhang H."/>
        </authorList>
    </citation>
    <scope>NUCLEOTIDE SEQUENCE</scope>
    <source>
        <strain evidence="14">G02</strain>
    </source>
</reference>
<dbReference type="Pfam" id="PF01507">
    <property type="entry name" value="PAPS_reduct"/>
    <property type="match status" value="1"/>
</dbReference>
<keyword evidence="6" id="KW-0548">Nucleotidyltransferase</keyword>
<sequence>MDLYLFVFTFSRVHRCKSKMEIDEAIKESGDKRLKSKYNSAIYVIQRALALYSVEEVALSFNGGKDSTVLLHLLRASYYLHVAGKNLSIENPQDAEITFPIRTIYFESPTAFPEINSFTYKTAFTYKLQMDIIRLDFKSGLEALLKANPIRAIFLGVRSGDPTGVGQEQFSPSSPGWPPFMRVNPILDWSYRDVWAFLLTCKVQYCSLYDQGSGTTKDRMRSILCRKIHSIGWAVSHVAVVRNDVFIFGGFGPLPSDITVAGVAKAFGGRMAPSEELQEHLRRHIGEKCTGDTNEIKCQNVIILTATNVGELEQEWDCLIELMRSNELSVMTEAFVSKRVATSLSDAEAAQPLSEILVEFPDLIIGKYNGLLHLTSTASVLLCCHPISFVHEGGYRESRRGPLIFTFKGKDKERIRAAAEALCKKFHPGTLSEID</sequence>
<keyword evidence="4" id="KW-0288">FMN</keyword>
<dbReference type="PANTHER" id="PTHR23293">
    <property type="entry name" value="FAD SYNTHETASE-RELATED FMN ADENYLYLTRANSFERASE"/>
    <property type="match status" value="1"/>
</dbReference>
<dbReference type="EMBL" id="JACGWJ010000014">
    <property type="protein sequence ID" value="KAL0375027.1"/>
    <property type="molecule type" value="Genomic_DNA"/>
</dbReference>
<evidence type="ECO:0000313" key="14">
    <source>
        <dbReference type="EMBL" id="KAL0375027.1"/>
    </source>
</evidence>
<evidence type="ECO:0000256" key="4">
    <source>
        <dbReference type="ARBA" id="ARBA00022643"/>
    </source>
</evidence>
<keyword evidence="7" id="KW-0547">Nucleotide-binding</keyword>
<dbReference type="GO" id="GO:0003919">
    <property type="term" value="F:FMN adenylyltransferase activity"/>
    <property type="evidence" value="ECO:0007669"/>
    <property type="project" value="UniProtKB-EC"/>
</dbReference>
<dbReference type="EC" id="2.7.7.2" evidence="2"/>
<comment type="caution">
    <text evidence="14">The sequence shown here is derived from an EMBL/GenBank/DDBJ whole genome shotgun (WGS) entry which is preliminary data.</text>
</comment>
<evidence type="ECO:0000259" key="13">
    <source>
        <dbReference type="Pfam" id="PF01507"/>
    </source>
</evidence>
<protein>
    <recommendedName>
        <fullName evidence="2">FAD synthase</fullName>
        <ecNumber evidence="2">2.7.7.2</ecNumber>
    </recommendedName>
    <alternativeName>
        <fullName evidence="10">FAD pyrophosphorylase</fullName>
    </alternativeName>
    <alternativeName>
        <fullName evidence="11">FMN adenylyltransferase</fullName>
    </alternativeName>
</protein>
<evidence type="ECO:0000256" key="6">
    <source>
        <dbReference type="ARBA" id="ARBA00022695"/>
    </source>
</evidence>
<keyword evidence="5" id="KW-0808">Transferase</keyword>
<evidence type="ECO:0000256" key="5">
    <source>
        <dbReference type="ARBA" id="ARBA00022679"/>
    </source>
</evidence>